<evidence type="ECO:0000313" key="3">
    <source>
        <dbReference type="Proteomes" id="UP000190162"/>
    </source>
</evidence>
<protein>
    <submittedName>
        <fullName evidence="2">PLD-like domain-containing protein</fullName>
    </submittedName>
</protein>
<sequence>MKKLSAVVLLSIALMGCESDVSLTPKVETYHSGYHATSSLSVFFQRDDDLPDHYSGFFPLQTGHDALLTRLAMIESASNSLDLQYYIFRDDETSQLLVWRIYEAAERGVKVRLLLDDMQSRKDSDIAYLNAHPNIEVRLFNPHQYRYLRMLSWVTDGDRLNRRMHNKSMTADGVVSVVGGRNMAPLQSFKFQAI</sequence>
<organism evidence="2 3">
    <name type="scientific">Enterovibrio nigricans DSM 22720</name>
    <dbReference type="NCBI Taxonomy" id="1121868"/>
    <lineage>
        <taxon>Bacteria</taxon>
        <taxon>Pseudomonadati</taxon>
        <taxon>Pseudomonadota</taxon>
        <taxon>Gammaproteobacteria</taxon>
        <taxon>Vibrionales</taxon>
        <taxon>Vibrionaceae</taxon>
        <taxon>Enterovibrio</taxon>
    </lineage>
</organism>
<gene>
    <name evidence="2" type="ORF">SAMN02745132_04892</name>
</gene>
<dbReference type="EMBL" id="FUXU01000209">
    <property type="protein sequence ID" value="SKA75459.1"/>
    <property type="molecule type" value="Genomic_DNA"/>
</dbReference>
<dbReference type="PANTHER" id="PTHR21248:SF12">
    <property type="entry name" value="CARDIOLIPIN SYNTHASE C"/>
    <property type="match status" value="1"/>
</dbReference>
<proteinExistence type="predicted"/>
<dbReference type="Proteomes" id="UP000190162">
    <property type="component" value="Unassembled WGS sequence"/>
</dbReference>
<dbReference type="AlphaFoldDB" id="A0A1T4WE95"/>
<evidence type="ECO:0000259" key="1">
    <source>
        <dbReference type="PROSITE" id="PS50035"/>
    </source>
</evidence>
<dbReference type="GO" id="GO:0032049">
    <property type="term" value="P:cardiolipin biosynthetic process"/>
    <property type="evidence" value="ECO:0007669"/>
    <property type="project" value="UniProtKB-ARBA"/>
</dbReference>
<name>A0A1T4WE95_9GAMM</name>
<reference evidence="3" key="1">
    <citation type="submission" date="2017-02" db="EMBL/GenBank/DDBJ databases">
        <authorList>
            <person name="Varghese N."/>
            <person name="Submissions S."/>
        </authorList>
    </citation>
    <scope>NUCLEOTIDE SEQUENCE [LARGE SCALE GENOMIC DNA]</scope>
    <source>
        <strain evidence="3">DSM 22720</strain>
    </source>
</reference>
<dbReference type="RefSeq" id="WP_244556735.1">
    <property type="nucleotide sequence ID" value="NZ_FUXU01000209.1"/>
</dbReference>
<dbReference type="CDD" id="cd09111">
    <property type="entry name" value="PLDc_ymdC_like_1"/>
    <property type="match status" value="1"/>
</dbReference>
<dbReference type="GO" id="GO:0030572">
    <property type="term" value="F:phosphatidyltransferase activity"/>
    <property type="evidence" value="ECO:0007669"/>
    <property type="project" value="UniProtKB-ARBA"/>
</dbReference>
<evidence type="ECO:0000313" key="2">
    <source>
        <dbReference type="EMBL" id="SKA75459.1"/>
    </source>
</evidence>
<dbReference type="SUPFAM" id="SSF56024">
    <property type="entry name" value="Phospholipase D/nuclease"/>
    <property type="match status" value="1"/>
</dbReference>
<dbReference type="Pfam" id="PF13091">
    <property type="entry name" value="PLDc_2"/>
    <property type="match status" value="1"/>
</dbReference>
<dbReference type="PANTHER" id="PTHR21248">
    <property type="entry name" value="CARDIOLIPIN SYNTHASE"/>
    <property type="match status" value="1"/>
</dbReference>
<keyword evidence="3" id="KW-1185">Reference proteome</keyword>
<dbReference type="InterPro" id="IPR025202">
    <property type="entry name" value="PLD-like_dom"/>
</dbReference>
<dbReference type="PROSITE" id="PS50035">
    <property type="entry name" value="PLD"/>
    <property type="match status" value="1"/>
</dbReference>
<dbReference type="InterPro" id="IPR001736">
    <property type="entry name" value="PLipase_D/transphosphatidylase"/>
</dbReference>
<accession>A0A1T4WE95</accession>
<dbReference type="Gene3D" id="3.30.870.10">
    <property type="entry name" value="Endonuclease Chain A"/>
    <property type="match status" value="1"/>
</dbReference>
<feature type="domain" description="PLD phosphodiesterase" evidence="1">
    <location>
        <begin position="160"/>
        <end position="187"/>
    </location>
</feature>
<dbReference type="PROSITE" id="PS51257">
    <property type="entry name" value="PROKAR_LIPOPROTEIN"/>
    <property type="match status" value="1"/>
</dbReference>